<dbReference type="GO" id="GO:0016779">
    <property type="term" value="F:nucleotidyltransferase activity"/>
    <property type="evidence" value="ECO:0007669"/>
    <property type="project" value="UniProtKB-KW"/>
</dbReference>
<dbReference type="PROSITE" id="PS50878">
    <property type="entry name" value="RT_POL"/>
    <property type="match status" value="1"/>
</dbReference>
<dbReference type="GO" id="GO:0004519">
    <property type="term" value="F:endonuclease activity"/>
    <property type="evidence" value="ECO:0007669"/>
    <property type="project" value="UniProtKB-KW"/>
</dbReference>
<gene>
    <name evidence="11" type="ORF">FSP39_011895</name>
</gene>
<name>A0AA89BTK2_PINIB</name>
<keyword evidence="5" id="KW-0378">Hydrolase</keyword>
<dbReference type="InterPro" id="IPR012337">
    <property type="entry name" value="RNaseH-like_sf"/>
</dbReference>
<dbReference type="EMBL" id="VSWD01000010">
    <property type="protein sequence ID" value="KAK3090444.1"/>
    <property type="molecule type" value="Genomic_DNA"/>
</dbReference>
<dbReference type="SUPFAM" id="SSF50630">
    <property type="entry name" value="Acid proteases"/>
    <property type="match status" value="1"/>
</dbReference>
<feature type="domain" description="Reverse transcriptase" evidence="9">
    <location>
        <begin position="442"/>
        <end position="619"/>
    </location>
</feature>
<evidence type="ECO:0000256" key="6">
    <source>
        <dbReference type="ARBA" id="ARBA00023268"/>
    </source>
</evidence>
<feature type="region of interest" description="Disordered" evidence="7">
    <location>
        <begin position="182"/>
        <end position="228"/>
    </location>
</feature>
<comment type="caution">
    <text evidence="11">The sequence shown here is derived from an EMBL/GenBank/DDBJ whole genome shotgun (WGS) entry which is preliminary data.</text>
</comment>
<sequence length="1323" mass="150838">MPKFNPPESFNFERPSDWQEWKERFARYRLASKLHKDDEDIQISALIYAMGRQAEHIFKSFVFATDGDDKKYDRVLEKFDEYFVPKRNTIHERARFHLRVQNPGESVECFIRTLHELAEHCNFDDKSEQIRDRLVIGIRDKELSEKMQLRADLTLEKACEMARNSELVKSQIKDLQSNNLDAISHPKQNTSRSQAASGSGARGYTRGQGHRRGQRQPHYPRQTKPCTACNRKHPPQQCPAFGRECRKCGGLNHFKVCCRSRNDRGVSEVRDSDETYFLGSVTDCHDTEAWYTKLRICGRIIPFKIDTGADISIISEKTYKSLSFQPKLSAVTSKLQTPSGNLECLGKFKITTRFRGKAYSFHVAVIPGSHVQNNLLSRSVASTMGLISKVDTIVEHYAMMKGEPVKIELRPEVPPYCVTTARRIPFPLMPKVKDELDRLERNGIIRKITEPTDWCSPIVPVTKRNGSVRICVDLKRLNEAVKREHYMLPNLEDIAPKLSGATVFSKLDAACGFHQVPLSEESQKLTTFITPFGRYCYTRMPFGISSAPEIFQRRISEILSGLDGVESIIDDVIIYGKTKSEHDHRLDLAMQRIKDSGIKLNSEKCEFRKDRIEYFGHIISKDGVLPNPERFRAIVEMPPPENVADLRRIIGMITYLGRFIPDLSTVMNPINSLLKTDTAWSWDQPQIDAFEKVKQLITNAPVLAYYDISKPTVVSADASSYGVGAAIFQQFDNELKPIAYASRTLTDSEKKYAQIEKECLAGVWACENFERYLSGIDSFQLITDHKPLVPLINTQDLNKAPLRCQRLLMRLRRFNLTAKHVPGKQLVVPDTLSRSPISDFESSTIEDVSAYVDCVIHNKPLSDTKLKEIKACTSTDPVLPDIMRYTLSGWQNKESSLFPEVKPYFSSRYEISISDGILLYRDRLIIPEAMREDVLKAIHTGHLGLNKCRERAKLSVWWPGLSQDIENLVRNCEFCNINKGKQRSEPLKTTTLPSRPWVRIGADLCDFDGKNYLVVMDYFSRFLEIAYLDAITSDHVIGKLKNMFSRWGIPEQLVSDNGTQFTSKSFKDFAQSYGFQQIFSSPHYPQANGEAEIAVKIAKRILKQPDIFLALMAYRSTPISATGKSPSELLMGRRIRTTVPVSPKQLQPDWSCLTDVRNRDGIAKRRMRRNFNRSHGVQSLPPLIIGDRVRLKTDKEKNWHESGVVTSANYHNRSYEVKTQRGTFRRNRRHIQFVGGEVQESLPIRTYDADVDTDRLPVSEPPATCKTVPNNAKDVALPSNTPNICKPETTPEAVSQQSPVRTRSGREVKKPSYLSDYITEVFV</sequence>
<keyword evidence="12" id="KW-1185">Reference proteome</keyword>
<keyword evidence="6" id="KW-0511">Multifunctional enzyme</keyword>
<reference evidence="11" key="1">
    <citation type="submission" date="2019-08" db="EMBL/GenBank/DDBJ databases">
        <title>The improved chromosome-level genome for the pearl oyster Pinctada fucata martensii using PacBio sequencing and Hi-C.</title>
        <authorList>
            <person name="Zheng Z."/>
        </authorList>
    </citation>
    <scope>NUCLEOTIDE SEQUENCE</scope>
    <source>
        <strain evidence="11">ZZ-2019</strain>
        <tissue evidence="11">Adductor muscle</tissue>
    </source>
</reference>
<evidence type="ECO:0000256" key="7">
    <source>
        <dbReference type="SAM" id="MobiDB-lite"/>
    </source>
</evidence>
<dbReference type="InterPro" id="IPR021109">
    <property type="entry name" value="Peptidase_aspartic_dom_sf"/>
</dbReference>
<evidence type="ECO:0000256" key="4">
    <source>
        <dbReference type="ARBA" id="ARBA00022759"/>
    </source>
</evidence>
<dbReference type="InterPro" id="IPR050951">
    <property type="entry name" value="Retrovirus_Pol_polyprotein"/>
</dbReference>
<dbReference type="CDD" id="cd09274">
    <property type="entry name" value="RNase_HI_RT_Ty3"/>
    <property type="match status" value="1"/>
</dbReference>
<evidence type="ECO:0000259" key="10">
    <source>
        <dbReference type="PROSITE" id="PS50994"/>
    </source>
</evidence>
<dbReference type="FunFam" id="1.10.340.70:FF:000003">
    <property type="entry name" value="Protein CBG25708"/>
    <property type="match status" value="1"/>
</dbReference>
<keyword evidence="4" id="KW-0255">Endonuclease</keyword>
<dbReference type="InterPro" id="IPR001584">
    <property type="entry name" value="Integrase_cat-core"/>
</dbReference>
<dbReference type="PROSITE" id="PS50994">
    <property type="entry name" value="INTEGRASE"/>
    <property type="match status" value="1"/>
</dbReference>
<dbReference type="InterPro" id="IPR041577">
    <property type="entry name" value="RT_RNaseH_2"/>
</dbReference>
<dbReference type="PROSITE" id="PS50175">
    <property type="entry name" value="ASP_PROT_RETROV"/>
    <property type="match status" value="1"/>
</dbReference>
<evidence type="ECO:0000256" key="5">
    <source>
        <dbReference type="ARBA" id="ARBA00022801"/>
    </source>
</evidence>
<dbReference type="Pfam" id="PF00665">
    <property type="entry name" value="rve"/>
    <property type="match status" value="1"/>
</dbReference>
<dbReference type="Pfam" id="PF17921">
    <property type="entry name" value="Integrase_H2C2"/>
    <property type="match status" value="1"/>
</dbReference>
<evidence type="ECO:0000313" key="12">
    <source>
        <dbReference type="Proteomes" id="UP001186944"/>
    </source>
</evidence>
<feature type="compositionally biased region" description="Low complexity" evidence="7">
    <location>
        <begin position="191"/>
        <end position="207"/>
    </location>
</feature>
<keyword evidence="2" id="KW-0548">Nucleotidyltransferase</keyword>
<dbReference type="Pfam" id="PF17919">
    <property type="entry name" value="RT_RNaseH_2"/>
    <property type="match status" value="1"/>
</dbReference>
<dbReference type="GO" id="GO:0015074">
    <property type="term" value="P:DNA integration"/>
    <property type="evidence" value="ECO:0007669"/>
    <property type="project" value="InterPro"/>
</dbReference>
<dbReference type="GO" id="GO:0006508">
    <property type="term" value="P:proteolysis"/>
    <property type="evidence" value="ECO:0007669"/>
    <property type="project" value="InterPro"/>
</dbReference>
<dbReference type="CDD" id="cd01647">
    <property type="entry name" value="RT_LTR"/>
    <property type="match status" value="1"/>
</dbReference>
<dbReference type="GO" id="GO:0004190">
    <property type="term" value="F:aspartic-type endopeptidase activity"/>
    <property type="evidence" value="ECO:0007669"/>
    <property type="project" value="InterPro"/>
</dbReference>
<dbReference type="SUPFAM" id="SSF56672">
    <property type="entry name" value="DNA/RNA polymerases"/>
    <property type="match status" value="1"/>
</dbReference>
<dbReference type="FunFam" id="3.10.20.370:FF:000001">
    <property type="entry name" value="Retrovirus-related Pol polyprotein from transposon 17.6-like protein"/>
    <property type="match status" value="1"/>
</dbReference>
<feature type="region of interest" description="Disordered" evidence="7">
    <location>
        <begin position="1282"/>
        <end position="1307"/>
    </location>
</feature>
<organism evidence="11 12">
    <name type="scientific">Pinctada imbricata</name>
    <name type="common">Atlantic pearl-oyster</name>
    <name type="synonym">Pinctada martensii</name>
    <dbReference type="NCBI Taxonomy" id="66713"/>
    <lineage>
        <taxon>Eukaryota</taxon>
        <taxon>Metazoa</taxon>
        <taxon>Spiralia</taxon>
        <taxon>Lophotrochozoa</taxon>
        <taxon>Mollusca</taxon>
        <taxon>Bivalvia</taxon>
        <taxon>Autobranchia</taxon>
        <taxon>Pteriomorphia</taxon>
        <taxon>Pterioida</taxon>
        <taxon>Pterioidea</taxon>
        <taxon>Pteriidae</taxon>
        <taxon>Pinctada</taxon>
    </lineage>
</organism>
<keyword evidence="1" id="KW-0808">Transferase</keyword>
<dbReference type="InterPro" id="IPR001995">
    <property type="entry name" value="Peptidase_A2_cat"/>
</dbReference>
<dbReference type="Proteomes" id="UP001186944">
    <property type="component" value="Unassembled WGS sequence"/>
</dbReference>
<dbReference type="InterPro" id="IPR036397">
    <property type="entry name" value="RNaseH_sf"/>
</dbReference>
<feature type="domain" description="Integrase catalytic" evidence="10">
    <location>
        <begin position="992"/>
        <end position="1151"/>
    </location>
</feature>
<dbReference type="InterPro" id="IPR041588">
    <property type="entry name" value="Integrase_H2C2"/>
</dbReference>
<evidence type="ECO:0000259" key="8">
    <source>
        <dbReference type="PROSITE" id="PS50175"/>
    </source>
</evidence>
<dbReference type="Gene3D" id="2.40.70.10">
    <property type="entry name" value="Acid Proteases"/>
    <property type="match status" value="1"/>
</dbReference>
<dbReference type="SUPFAM" id="SSF53098">
    <property type="entry name" value="Ribonuclease H-like"/>
    <property type="match status" value="1"/>
</dbReference>
<dbReference type="InterPro" id="IPR000477">
    <property type="entry name" value="RT_dom"/>
</dbReference>
<dbReference type="Gene3D" id="3.30.420.10">
    <property type="entry name" value="Ribonuclease H-like superfamily/Ribonuclease H"/>
    <property type="match status" value="1"/>
</dbReference>
<evidence type="ECO:0000256" key="2">
    <source>
        <dbReference type="ARBA" id="ARBA00022695"/>
    </source>
</evidence>
<dbReference type="InterPro" id="IPR043128">
    <property type="entry name" value="Rev_trsase/Diguanyl_cyclase"/>
</dbReference>
<dbReference type="PANTHER" id="PTHR37984">
    <property type="entry name" value="PROTEIN CBG26694"/>
    <property type="match status" value="1"/>
</dbReference>
<evidence type="ECO:0000256" key="3">
    <source>
        <dbReference type="ARBA" id="ARBA00022722"/>
    </source>
</evidence>
<keyword evidence="3" id="KW-0540">Nuclease</keyword>
<protein>
    <recommendedName>
        <fullName evidence="13">Endonuclease</fullName>
    </recommendedName>
</protein>
<feature type="domain" description="Peptidase A2" evidence="8">
    <location>
        <begin position="301"/>
        <end position="380"/>
    </location>
</feature>
<dbReference type="FunFam" id="3.30.70.270:FF:000026">
    <property type="entry name" value="Transposon Ty3-G Gag-Pol polyprotein"/>
    <property type="match status" value="1"/>
</dbReference>
<dbReference type="PANTHER" id="PTHR37984:SF5">
    <property type="entry name" value="PROTEIN NYNRIN-LIKE"/>
    <property type="match status" value="1"/>
</dbReference>
<evidence type="ECO:0000256" key="1">
    <source>
        <dbReference type="ARBA" id="ARBA00022679"/>
    </source>
</evidence>
<dbReference type="InterPro" id="IPR043502">
    <property type="entry name" value="DNA/RNA_pol_sf"/>
</dbReference>
<evidence type="ECO:0000313" key="11">
    <source>
        <dbReference type="EMBL" id="KAK3090444.1"/>
    </source>
</evidence>
<proteinExistence type="predicted"/>
<feature type="compositionally biased region" description="Polar residues" evidence="7">
    <location>
        <begin position="1292"/>
        <end position="1301"/>
    </location>
</feature>
<evidence type="ECO:0000259" key="9">
    <source>
        <dbReference type="PROSITE" id="PS50878"/>
    </source>
</evidence>
<dbReference type="Gene3D" id="1.10.340.70">
    <property type="match status" value="1"/>
</dbReference>
<dbReference type="Pfam" id="PF00078">
    <property type="entry name" value="RVT_1"/>
    <property type="match status" value="1"/>
</dbReference>
<dbReference type="FunFam" id="3.30.420.10:FF:000063">
    <property type="entry name" value="Retrovirus-related Pol polyprotein from transposon 297-like Protein"/>
    <property type="match status" value="1"/>
</dbReference>
<dbReference type="Gene3D" id="3.10.10.10">
    <property type="entry name" value="HIV Type 1 Reverse Transcriptase, subunit A, domain 1"/>
    <property type="match status" value="1"/>
</dbReference>
<dbReference type="GO" id="GO:0003676">
    <property type="term" value="F:nucleic acid binding"/>
    <property type="evidence" value="ECO:0007669"/>
    <property type="project" value="InterPro"/>
</dbReference>
<accession>A0AA89BTK2</accession>
<evidence type="ECO:0008006" key="13">
    <source>
        <dbReference type="Google" id="ProtNLM"/>
    </source>
</evidence>
<dbReference type="Gene3D" id="3.30.70.270">
    <property type="match status" value="2"/>
</dbReference>